<dbReference type="RefSeq" id="WP_230096114.1">
    <property type="nucleotide sequence ID" value="NZ_CAKKNS010000001.1"/>
</dbReference>
<dbReference type="InterPro" id="IPR050270">
    <property type="entry name" value="DegV_domain_contain"/>
</dbReference>
<evidence type="ECO:0000313" key="3">
    <source>
        <dbReference type="EMBL" id="CAH0416050.1"/>
    </source>
</evidence>
<proteinExistence type="predicted"/>
<name>A0ABM8Z5K5_9LACO</name>
<dbReference type="NCBIfam" id="TIGR00762">
    <property type="entry name" value="DegV"/>
    <property type="match status" value="1"/>
</dbReference>
<dbReference type="Pfam" id="PF02645">
    <property type="entry name" value="DegV"/>
    <property type="match status" value="1"/>
</dbReference>
<accession>A0ABM8Z5K5</accession>
<comment type="function">
    <text evidence="1">May bind long-chain fatty acids, such as palmitate, and may play a role in lipid transport or fatty acid metabolism.</text>
</comment>
<dbReference type="SUPFAM" id="SSF82549">
    <property type="entry name" value="DAK1/DegV-like"/>
    <property type="match status" value="1"/>
</dbReference>
<dbReference type="InterPro" id="IPR043168">
    <property type="entry name" value="DegV_C"/>
</dbReference>
<dbReference type="PROSITE" id="PS51482">
    <property type="entry name" value="DEGV"/>
    <property type="match status" value="1"/>
</dbReference>
<dbReference type="EMBL" id="CAKKNS010000001">
    <property type="protein sequence ID" value="CAH0416050.1"/>
    <property type="molecule type" value="Genomic_DNA"/>
</dbReference>
<evidence type="ECO:0000256" key="2">
    <source>
        <dbReference type="ARBA" id="ARBA00023121"/>
    </source>
</evidence>
<sequence length="288" mass="31703">MKIAVVTDSTCYLNDEEVANNNITVIPIPVIVDGQVYEEGVTVSNAQYYDMLTHSQSFPSTSQPAIGQLINVYEGLRDQGFDTIISIHLSSTISGMYNTVVNVASQIEGVKIYPYDSQITMRLMGELVVDAARMAANGETPAAILTELDKVRKTIKEFFVVDDLQNLVRGGRLSNASAFIGSVLKIKPLLTFDDNTHEIVAFEKVRSMKKARKRVEELFAEVITTVPYTIKLTVYHANAPEVAQEWFAELKQTYPTLSIEIAEIGPVIGTHLGQGALALGWVQDTSVN</sequence>
<protein>
    <submittedName>
        <fullName evidence="3">Protein DegV</fullName>
    </submittedName>
</protein>
<dbReference type="PANTHER" id="PTHR33434">
    <property type="entry name" value="DEGV DOMAIN-CONTAINING PROTEIN DR_1986-RELATED"/>
    <property type="match status" value="1"/>
</dbReference>
<dbReference type="Gene3D" id="3.40.50.10170">
    <property type="match status" value="1"/>
</dbReference>
<keyword evidence="4" id="KW-1185">Reference proteome</keyword>
<evidence type="ECO:0000256" key="1">
    <source>
        <dbReference type="ARBA" id="ARBA00003238"/>
    </source>
</evidence>
<dbReference type="InterPro" id="IPR003797">
    <property type="entry name" value="DegV"/>
</dbReference>
<reference evidence="3 4" key="1">
    <citation type="submission" date="2021-11" db="EMBL/GenBank/DDBJ databases">
        <authorList>
            <person name="Depoorter E."/>
        </authorList>
    </citation>
    <scope>NUCLEOTIDE SEQUENCE [LARGE SCALE GENOMIC DNA]</scope>
    <source>
        <strain evidence="3 4">LMG 24289</strain>
    </source>
</reference>
<keyword evidence="2" id="KW-0446">Lipid-binding</keyword>
<organism evidence="3 4">
    <name type="scientific">Periweissella fabaria</name>
    <dbReference type="NCBI Taxonomy" id="546157"/>
    <lineage>
        <taxon>Bacteria</taxon>
        <taxon>Bacillati</taxon>
        <taxon>Bacillota</taxon>
        <taxon>Bacilli</taxon>
        <taxon>Lactobacillales</taxon>
        <taxon>Lactobacillaceae</taxon>
        <taxon>Periweissella</taxon>
    </lineage>
</organism>
<dbReference type="Proteomes" id="UP000789707">
    <property type="component" value="Unassembled WGS sequence"/>
</dbReference>
<comment type="caution">
    <text evidence="3">The sequence shown here is derived from an EMBL/GenBank/DDBJ whole genome shotgun (WGS) entry which is preliminary data.</text>
</comment>
<dbReference type="Gene3D" id="3.30.1180.10">
    <property type="match status" value="1"/>
</dbReference>
<gene>
    <name evidence="3" type="primary">degV</name>
    <name evidence="3" type="ORF">WFA24289_00349</name>
</gene>
<dbReference type="PANTHER" id="PTHR33434:SF2">
    <property type="entry name" value="FATTY ACID-BINDING PROTEIN TM_1468"/>
    <property type="match status" value="1"/>
</dbReference>
<evidence type="ECO:0000313" key="4">
    <source>
        <dbReference type="Proteomes" id="UP000789707"/>
    </source>
</evidence>